<keyword evidence="7" id="KW-0812">Transmembrane</keyword>
<dbReference type="SMART" id="SM00282">
    <property type="entry name" value="LamG"/>
    <property type="match status" value="2"/>
</dbReference>
<dbReference type="Pfam" id="PF02210">
    <property type="entry name" value="Laminin_G_2"/>
    <property type="match status" value="1"/>
</dbReference>
<reference evidence="9" key="1">
    <citation type="submission" date="2014-01" db="EMBL/GenBank/DDBJ databases">
        <authorList>
            <person name="Aslett M."/>
        </authorList>
    </citation>
    <scope>NUCLEOTIDE SEQUENCE</scope>
</reference>
<keyword evidence="4" id="KW-1015">Disulfide bond</keyword>
<keyword evidence="10" id="KW-1185">Reference proteome</keyword>
<keyword evidence="7" id="KW-1133">Transmembrane helix</keyword>
<evidence type="ECO:0000259" key="8">
    <source>
        <dbReference type="PROSITE" id="PS50025"/>
    </source>
</evidence>
<gene>
    <name evidence="9" type="ORF">TTRE_0000616701</name>
</gene>
<dbReference type="SUPFAM" id="SSF49899">
    <property type="entry name" value="Concanavalin A-like lectins/glucanases"/>
    <property type="match status" value="2"/>
</dbReference>
<feature type="domain" description="Laminin G" evidence="8">
    <location>
        <begin position="188"/>
        <end position="376"/>
    </location>
</feature>
<dbReference type="PANTHER" id="PTHR45739">
    <property type="entry name" value="MATRIX PROTEIN, PUTATIVE-RELATED"/>
    <property type="match status" value="1"/>
</dbReference>
<dbReference type="InterPro" id="IPR001791">
    <property type="entry name" value="Laminin_G"/>
</dbReference>
<protein>
    <submittedName>
        <fullName evidence="9">Laminin G 2 domain containing protein</fullName>
    </submittedName>
</protein>
<proteinExistence type="predicted"/>
<reference evidence="9" key="2">
    <citation type="submission" date="2014-03" db="EMBL/GenBank/DDBJ databases">
        <title>The whipworm genome and dual-species transcriptomics of an intimate host-pathogen interaction.</title>
        <authorList>
            <person name="Foth B.J."/>
            <person name="Tsai I.J."/>
            <person name="Reid A.J."/>
            <person name="Bancroft A.J."/>
            <person name="Nichol S."/>
            <person name="Tracey A."/>
            <person name="Holroyd N."/>
            <person name="Cotton J.A."/>
            <person name="Stanley E.J."/>
            <person name="Zarowiecki M."/>
            <person name="Liu J.Z."/>
            <person name="Huckvale T."/>
            <person name="Cooper P.J."/>
            <person name="Grencis R.K."/>
            <person name="Berriman M."/>
        </authorList>
    </citation>
    <scope>NUCLEOTIDE SEQUENCE [LARGE SCALE GENOMIC DNA]</scope>
</reference>
<keyword evidence="3" id="KW-0325">Glycoprotein</keyword>
<sequence length="2362" mass="268145">MTSKHSNALRLSGRHGPSDTTVRVGGRKLASVEIRLEFKTGLKVCELLALKLEATFLAVTLEHDNIQVVARNWNGNFTGDWKFHTQFPINDVKHHTVAIVLSHGIPEVSIDGNMCQSTYLQLPFDESIILPLTDGMSIGGFSQEGKYFRGCIMMLKLNGFDLLNMYSDLLEYSFRENCSRLFSSHASSAAMVIPPMGNIRFDLSSGNLKRFTHVTPFKFKLRTSSSSASVFHFTENFGVINSSKHILLNINDGVLTLIECLQGRLSAYLKSKAPINDGLWHSVSMVITASGLWLTVGKEALQWSSNEGPSFQRNVTQHRRREIVFGTSRESHTLACSKENPTLTRSSLMCIQEAYWGESELNFLNAISSSVVTTDCPPCLDRSRNSPCTSWVKTTATDVSKESLNKQLLNVDEGGQVFLDLLHFKSVLDAFPVGENLLCTMFNSPEHGKVYKLHDGGIRIPVFQFTTKDLLYHRIFYVHDGSETQQDEMEFEIESEESYKAFVRNIPHVFILINVNSLNDAPKVLLPSGGTLHLLQHSSLKMTKDLFNIYDPDSDPDNIQIYVQQHLSRSVYIEHEKFPGEPISNFTWQNILRKEISIVHVTGWTANMTLHVVDNYGQGPLVEISVQIHRARIRRLHKAALELPKRSFALITEKHLSYSIPSAEGKESEVMYSVIRPPSKGTFELQISDTDWATAEEFTQADIRSRRVRYVSNADGEYNNDTATLKISSHVLDVASEGELLVKLVPKTVAIFKSVPFTMIAQRKAVLQRKHLLAWTFPNPILPEDITYQIVRAPLYGFLTKTIARSPEQRIRRLGVHSKFTQADIDRHRLTYELRHSHYSIIYDHFQFTLTALDSITTPCRFFIAYIPESEHLMVVNRTVIVEEGSSKMLSNHTLFTKMNRFDNFQYKILSEAKRGRVVFKRRNGLTGSTPEATTFSTRDINEGIVWYEHDGSESRQDKVYIAVSPLIQNNVVEDRLKLSFWLHIRILPSGKNPPKRMHSVDHVCFVTKTEEKLLTAHDLSYVDKDGDNDSRFLLYHFPEKMKEGSFYTTKLPGISIHVFSQHDVNSKHITYLHTGDTTLYKIPFYVTDGKHVVEDRLIVNVSEPFFTVYAADPIEMKCSQLMPIRLEQFAINTNMNFEYSDITFTTFHQNEGGQVMIDADGQTPSPVNQFTMEDLVSGHVYYKCSKKVDYPRWIPLLVSFDRYSVPVSLHTKPKRGSTESDKTISVMENGVKRLSAESVKLESYLTKNLNCSIHFKVVGRPENGSLALGRYAKFQTADIIGMDRFHVDSFTWHDVEHERLHYVHRMGAGNMDAIILNVSSLCSAFSSRLLTLNISVRPSISLKVTELSVNPLQRVLLTSDNIQIESDFYGLESDRAVAVLTQPSYGRLVIEKQGKYDFQINHFHEGDLKFGNVWYIHENGTSDHDEFSLAALLRNYTMHSAPATMNVQIRRLNRNGPTIARKEPIIFSQGQDWNWIGRKNLEITDEDTPENQIVISVLETYNGFVTFMYNPGRKLSNFTQADINERRVIFAIDDRPSSVETSLTGFTFSVSDSKYSLMPDWLGVLRGNSKNAIEWSHMLLVAPGSITPLISSHLYTSLTGIAPRNCVYSIIDQPAYGHILLGKRKTTMFSQLDIDNGFVSYNQSQPVNKWLQKDFFSYIVSLSNVYSNMSTFSDRKRFRISICFAFLKEKEKDSVLRIRPVEVPFRGKANVTNANFDVATMQSMIDDELLLEWAEMPKNGWLEINAHGEALKKSSAVTTAIRDSGDLLAVYRHNSLALTDEITINVFAKDKYRVVRRNVLKVILKFHINLLETKSSKRDKILNVGSIRVVQGQRRLISKKDVAHNGVQTRLKNLSYRVVQLPDGVTLIKNTSEEHRTVDSFTEEDMASKTITLISSGKLENGTLLLSTTDPLTKDIQLYQFQVIIEPLTLEMLQSSIIYYPQTDRQVVIASEHLMAESNGPPQQIIYEVSQQPENGSLQWSNGTPLKQFTQTDISNGHIVYKPTNMHAYKDQFQLKVFNQFKTIDNQTVSIWVLPAVDQKDLVVVCGDRVIITSDALRLHDDLLGRSAVFRITKRPKYGLLTRVASAEDLYTNGLDSFTANELRDKQIQYVSTVNEDVKKVELDEFKFELTADRLQPAIGQVSILIIPRPEDIENSVSFAEDVAGDLIDSPVTFTELGSAFWVPNINVSHDVVGMILILASVCSVFVILIRKIRVCGKKRRILKSTEYSMKVTRDDSVCEVESVQNARPHGQPSAWKAKSIVARKRVLKHTMSLDGELDDGPRHLARVNCHMRGVNNGFGLIKFATYEPNRSRNTTLPREFSYDIRELSSLSPVQDENMMQDSNAEVESNITKLHESQYWV</sequence>
<evidence type="ECO:0000256" key="4">
    <source>
        <dbReference type="PROSITE-ProRule" id="PRU00122"/>
    </source>
</evidence>
<dbReference type="Proteomes" id="UP000030665">
    <property type="component" value="Unassembled WGS sequence"/>
</dbReference>
<feature type="disulfide bond" evidence="4">
    <location>
        <begin position="151"/>
        <end position="178"/>
    </location>
</feature>
<dbReference type="CDD" id="cd00110">
    <property type="entry name" value="LamG"/>
    <property type="match status" value="1"/>
</dbReference>
<name>A0A077ZGX4_TRITR</name>
<dbReference type="STRING" id="36087.A0A077ZGX4"/>
<dbReference type="InterPro" id="IPR039005">
    <property type="entry name" value="CSPG_rpt"/>
</dbReference>
<organism evidence="9 10">
    <name type="scientific">Trichuris trichiura</name>
    <name type="common">Whipworm</name>
    <name type="synonym">Trichocephalus trichiurus</name>
    <dbReference type="NCBI Taxonomy" id="36087"/>
    <lineage>
        <taxon>Eukaryota</taxon>
        <taxon>Metazoa</taxon>
        <taxon>Ecdysozoa</taxon>
        <taxon>Nematoda</taxon>
        <taxon>Enoplea</taxon>
        <taxon>Dorylaimia</taxon>
        <taxon>Trichinellida</taxon>
        <taxon>Trichuridae</taxon>
        <taxon>Trichuris</taxon>
    </lineage>
</organism>
<dbReference type="InterPro" id="IPR051561">
    <property type="entry name" value="FRAS1_ECM"/>
</dbReference>
<evidence type="ECO:0000256" key="7">
    <source>
        <dbReference type="SAM" id="Phobius"/>
    </source>
</evidence>
<feature type="transmembrane region" description="Helical" evidence="7">
    <location>
        <begin position="2193"/>
        <end position="2211"/>
    </location>
</feature>
<feature type="region of interest" description="Disordered" evidence="6">
    <location>
        <begin position="1"/>
        <end position="22"/>
    </location>
</feature>
<evidence type="ECO:0000256" key="6">
    <source>
        <dbReference type="SAM" id="MobiDB-lite"/>
    </source>
</evidence>
<dbReference type="AlphaFoldDB" id="A0A077ZGX4"/>
<evidence type="ECO:0000313" key="10">
    <source>
        <dbReference type="Proteomes" id="UP000030665"/>
    </source>
</evidence>
<feature type="domain" description="Laminin G" evidence="8">
    <location>
        <begin position="1"/>
        <end position="178"/>
    </location>
</feature>
<evidence type="ECO:0000256" key="5">
    <source>
        <dbReference type="PROSITE-ProRule" id="PRU01201"/>
    </source>
</evidence>
<dbReference type="PROSITE" id="PS50025">
    <property type="entry name" value="LAM_G_DOMAIN"/>
    <property type="match status" value="2"/>
</dbReference>
<evidence type="ECO:0000256" key="1">
    <source>
        <dbReference type="ARBA" id="ARBA00022729"/>
    </source>
</evidence>
<dbReference type="OrthoDB" id="5831138at2759"/>
<dbReference type="PROSITE" id="PS51854">
    <property type="entry name" value="CSPG"/>
    <property type="match status" value="4"/>
</dbReference>
<feature type="repeat" description="CSPG" evidence="5">
    <location>
        <begin position="748"/>
        <end position="851"/>
    </location>
</feature>
<dbReference type="PANTHER" id="PTHR45739:SF12">
    <property type="entry name" value="CHONDROITIN SULFATE PROTEOGLYCAN 4-LIKE ISOFORM X2"/>
    <property type="match status" value="1"/>
</dbReference>
<dbReference type="Gene3D" id="2.60.120.200">
    <property type="match status" value="2"/>
</dbReference>
<evidence type="ECO:0000313" key="9">
    <source>
        <dbReference type="EMBL" id="CDW57870.1"/>
    </source>
</evidence>
<feature type="repeat" description="CSPG" evidence="5">
    <location>
        <begin position="632"/>
        <end position="728"/>
    </location>
</feature>
<keyword evidence="7" id="KW-0472">Membrane</keyword>
<evidence type="ECO:0000256" key="3">
    <source>
        <dbReference type="ARBA" id="ARBA00023180"/>
    </source>
</evidence>
<dbReference type="InterPro" id="IPR013320">
    <property type="entry name" value="ConA-like_dom_sf"/>
</dbReference>
<accession>A0A077ZGX4</accession>
<evidence type="ECO:0000256" key="2">
    <source>
        <dbReference type="ARBA" id="ARBA00022737"/>
    </source>
</evidence>
<dbReference type="Pfam" id="PF16184">
    <property type="entry name" value="Cadherin_3"/>
    <property type="match status" value="7"/>
</dbReference>
<comment type="caution">
    <text evidence="4">Lacks conserved residue(s) required for the propagation of feature annotation.</text>
</comment>
<keyword evidence="1" id="KW-0732">Signal</keyword>
<dbReference type="GO" id="GO:0009653">
    <property type="term" value="P:anatomical structure morphogenesis"/>
    <property type="evidence" value="ECO:0007669"/>
    <property type="project" value="TreeGrafter"/>
</dbReference>
<keyword evidence="2" id="KW-0677">Repeat</keyword>
<dbReference type="EMBL" id="HG806227">
    <property type="protein sequence ID" value="CDW57870.1"/>
    <property type="molecule type" value="Genomic_DNA"/>
</dbReference>
<feature type="repeat" description="CSPG" evidence="5">
    <location>
        <begin position="1930"/>
        <end position="2019"/>
    </location>
</feature>
<feature type="repeat" description="CSPG" evidence="5">
    <location>
        <begin position="400"/>
        <end position="494"/>
    </location>
</feature>